<evidence type="ECO:0008006" key="5">
    <source>
        <dbReference type="Google" id="ProtNLM"/>
    </source>
</evidence>
<protein>
    <recommendedName>
        <fullName evidence="5">DUF4381 domain-containing protein</fullName>
    </recommendedName>
</protein>
<feature type="transmembrane region" description="Helical" evidence="2">
    <location>
        <begin position="52"/>
        <end position="70"/>
    </location>
</feature>
<dbReference type="AlphaFoldDB" id="A0A1G9A908"/>
<dbReference type="STRING" id="658219.SAMN05216212_1897"/>
<name>A0A1G9A908_9GAMM</name>
<gene>
    <name evidence="3" type="ORF">SAMN05216212_1897</name>
</gene>
<dbReference type="InterPro" id="IPR025489">
    <property type="entry name" value="DUF4381"/>
</dbReference>
<proteinExistence type="predicted"/>
<keyword evidence="2" id="KW-0812">Transmembrane</keyword>
<evidence type="ECO:0000313" key="3">
    <source>
        <dbReference type="EMBL" id="SDK23741.1"/>
    </source>
</evidence>
<keyword evidence="4" id="KW-1185">Reference proteome</keyword>
<evidence type="ECO:0000256" key="2">
    <source>
        <dbReference type="SAM" id="Phobius"/>
    </source>
</evidence>
<keyword evidence="2" id="KW-1133">Transmembrane helix</keyword>
<dbReference type="RefSeq" id="WP_091512505.1">
    <property type="nucleotide sequence ID" value="NZ_FNFH01000003.1"/>
</dbReference>
<accession>A0A1G9A908</accession>
<keyword evidence="2" id="KW-0472">Membrane</keyword>
<evidence type="ECO:0000313" key="4">
    <source>
        <dbReference type="Proteomes" id="UP000199305"/>
    </source>
</evidence>
<feature type="region of interest" description="Disordered" evidence="1">
    <location>
        <begin position="1"/>
        <end position="26"/>
    </location>
</feature>
<dbReference type="EMBL" id="FNFH01000003">
    <property type="protein sequence ID" value="SDK23741.1"/>
    <property type="molecule type" value="Genomic_DNA"/>
</dbReference>
<evidence type="ECO:0000256" key="1">
    <source>
        <dbReference type="SAM" id="MobiDB-lite"/>
    </source>
</evidence>
<reference evidence="4" key="1">
    <citation type="submission" date="2016-10" db="EMBL/GenBank/DDBJ databases">
        <authorList>
            <person name="Varghese N."/>
            <person name="Submissions S."/>
        </authorList>
    </citation>
    <scope>NUCLEOTIDE SEQUENCE [LARGE SCALE GENOMIC DNA]</scope>
    <source>
        <strain evidence="4">CGMCC 1.10658</strain>
    </source>
</reference>
<dbReference type="OrthoDB" id="283083at2"/>
<dbReference type="Proteomes" id="UP000199305">
    <property type="component" value="Unassembled WGS sequence"/>
</dbReference>
<organism evidence="3 4">
    <name type="scientific">Microbulbifer yueqingensis</name>
    <dbReference type="NCBI Taxonomy" id="658219"/>
    <lineage>
        <taxon>Bacteria</taxon>
        <taxon>Pseudomonadati</taxon>
        <taxon>Pseudomonadota</taxon>
        <taxon>Gammaproteobacteria</taxon>
        <taxon>Cellvibrionales</taxon>
        <taxon>Microbulbiferaceae</taxon>
        <taxon>Microbulbifer</taxon>
    </lineage>
</organism>
<sequence>MRLPGSRQATPQPAPPQPAQPQLSPEQQELMAQLRDIHEPAPVGWWPPAPGWWLLAAMLVAVLIAALLWLQRARARAVRLRYRQEAVQLLKEIDPADTRAAETANEILKRVAVTSYSRVRAGRLTGSAWLQFLEQSSGLPCPPAARKALLEELYRRDRSSEEANRALVDYAIDWVRRHKQALPMAAARTQATEAADV</sequence>
<dbReference type="Pfam" id="PF14316">
    <property type="entry name" value="DUF4381"/>
    <property type="match status" value="1"/>
</dbReference>